<proteinExistence type="predicted"/>
<protein>
    <submittedName>
        <fullName evidence="1">Uncharacterized protein</fullName>
    </submittedName>
</protein>
<organism evidence="1 2">
    <name type="scientific">Aliikangiella maris</name>
    <dbReference type="NCBI Taxonomy" id="3162458"/>
    <lineage>
        <taxon>Bacteria</taxon>
        <taxon>Pseudomonadati</taxon>
        <taxon>Pseudomonadota</taxon>
        <taxon>Gammaproteobacteria</taxon>
        <taxon>Oceanospirillales</taxon>
        <taxon>Pleioneaceae</taxon>
        <taxon>Aliikangiella</taxon>
    </lineage>
</organism>
<keyword evidence="2" id="KW-1185">Reference proteome</keyword>
<reference evidence="1 2" key="1">
    <citation type="submission" date="2024-06" db="EMBL/GenBank/DDBJ databases">
        <authorList>
            <person name="Li F."/>
        </authorList>
    </citation>
    <scope>NUCLEOTIDE SEQUENCE [LARGE SCALE GENOMIC DNA]</scope>
    <source>
        <strain evidence="1 2">GXAS 311</strain>
    </source>
</reference>
<sequence length="188" mass="22295">MFQYLKKSWHRFYEWGVTPSELQREYPCDLVQSPPQTVYFRGIDISTSVDKVFPWLCQMRIAPYSYDWLDNFGKQSPQYLTESLTQLEVGQVFMTGFKLVSFQHNQHVTIRSRFELDWWMKVFGDIVVSYCLFPVDDNRCRLIVKLRLAYPKGFFWGPMMKALLPPGDTFMMHKQISNFKKLAENSDG</sequence>
<dbReference type="EMBL" id="JBEVCJ010000009">
    <property type="protein sequence ID" value="MET1255401.1"/>
    <property type="molecule type" value="Genomic_DNA"/>
</dbReference>
<dbReference type="Proteomes" id="UP001548189">
    <property type="component" value="Unassembled WGS sequence"/>
</dbReference>
<comment type="caution">
    <text evidence="1">The sequence shown here is derived from an EMBL/GenBank/DDBJ whole genome shotgun (WGS) entry which is preliminary data.</text>
</comment>
<evidence type="ECO:0000313" key="1">
    <source>
        <dbReference type="EMBL" id="MET1255401.1"/>
    </source>
</evidence>
<dbReference type="SUPFAM" id="SSF55961">
    <property type="entry name" value="Bet v1-like"/>
    <property type="match status" value="1"/>
</dbReference>
<accession>A0ABV2BU15</accession>
<evidence type="ECO:0000313" key="2">
    <source>
        <dbReference type="Proteomes" id="UP001548189"/>
    </source>
</evidence>
<name>A0ABV2BU15_9GAMM</name>
<gene>
    <name evidence="1" type="ORF">ABVT43_09710</name>
</gene>